<dbReference type="AlphaFoldDB" id="A0A150GQR5"/>
<keyword evidence="2" id="KW-0812">Transmembrane</keyword>
<dbReference type="EMBL" id="LSYV01000011">
    <property type="protein sequence ID" value="KXZ52134.1"/>
    <property type="molecule type" value="Genomic_DNA"/>
</dbReference>
<accession>A0A150GQR5</accession>
<proteinExistence type="predicted"/>
<keyword evidence="2" id="KW-0472">Membrane</keyword>
<keyword evidence="4" id="KW-1185">Reference proteome</keyword>
<evidence type="ECO:0000313" key="4">
    <source>
        <dbReference type="Proteomes" id="UP000075714"/>
    </source>
</evidence>
<organism evidence="3 4">
    <name type="scientific">Gonium pectorale</name>
    <name type="common">Green alga</name>
    <dbReference type="NCBI Taxonomy" id="33097"/>
    <lineage>
        <taxon>Eukaryota</taxon>
        <taxon>Viridiplantae</taxon>
        <taxon>Chlorophyta</taxon>
        <taxon>core chlorophytes</taxon>
        <taxon>Chlorophyceae</taxon>
        <taxon>CS clade</taxon>
        <taxon>Chlamydomonadales</taxon>
        <taxon>Volvocaceae</taxon>
        <taxon>Gonium</taxon>
    </lineage>
</organism>
<keyword evidence="2" id="KW-1133">Transmembrane helix</keyword>
<feature type="region of interest" description="Disordered" evidence="1">
    <location>
        <begin position="1"/>
        <end position="28"/>
    </location>
</feature>
<dbReference type="Proteomes" id="UP000075714">
    <property type="component" value="Unassembled WGS sequence"/>
</dbReference>
<evidence type="ECO:0000256" key="2">
    <source>
        <dbReference type="SAM" id="Phobius"/>
    </source>
</evidence>
<evidence type="ECO:0000313" key="3">
    <source>
        <dbReference type="EMBL" id="KXZ52134.1"/>
    </source>
</evidence>
<feature type="compositionally biased region" description="Low complexity" evidence="1">
    <location>
        <begin position="64"/>
        <end position="79"/>
    </location>
</feature>
<sequence length="151" mass="15125">MVNAQIAAVPAEGHESQRRASAGPPPCREDALRRRIHAVAMTLGADLSPVELQAVKQLAMRMLQQAGQGQGQPPGAQGAADGGGAGQGAGVDEAAGKGQVEVPKPSNGPDLEQRGYLAFGSGVLVGAVLTVGVLLVGGASAVRRLLPKSPP</sequence>
<feature type="transmembrane region" description="Helical" evidence="2">
    <location>
        <begin position="116"/>
        <end position="142"/>
    </location>
</feature>
<protein>
    <submittedName>
        <fullName evidence="3">Uncharacterized protein</fullName>
    </submittedName>
</protein>
<name>A0A150GQR5_GONPE</name>
<reference evidence="4" key="1">
    <citation type="journal article" date="2016" name="Nat. Commun.">
        <title>The Gonium pectorale genome demonstrates co-option of cell cycle regulation during the evolution of multicellularity.</title>
        <authorList>
            <person name="Hanschen E.R."/>
            <person name="Marriage T.N."/>
            <person name="Ferris P.J."/>
            <person name="Hamaji T."/>
            <person name="Toyoda A."/>
            <person name="Fujiyama A."/>
            <person name="Neme R."/>
            <person name="Noguchi H."/>
            <person name="Minakuchi Y."/>
            <person name="Suzuki M."/>
            <person name="Kawai-Toyooka H."/>
            <person name="Smith D.R."/>
            <person name="Sparks H."/>
            <person name="Anderson J."/>
            <person name="Bakaric R."/>
            <person name="Luria V."/>
            <person name="Karger A."/>
            <person name="Kirschner M.W."/>
            <person name="Durand P.M."/>
            <person name="Michod R.E."/>
            <person name="Nozaki H."/>
            <person name="Olson B.J."/>
        </authorList>
    </citation>
    <scope>NUCLEOTIDE SEQUENCE [LARGE SCALE GENOMIC DNA]</scope>
    <source>
        <strain evidence="4">NIES-2863</strain>
    </source>
</reference>
<comment type="caution">
    <text evidence="3">The sequence shown here is derived from an EMBL/GenBank/DDBJ whole genome shotgun (WGS) entry which is preliminary data.</text>
</comment>
<feature type="compositionally biased region" description="Gly residues" evidence="1">
    <location>
        <begin position="80"/>
        <end position="89"/>
    </location>
</feature>
<feature type="region of interest" description="Disordered" evidence="1">
    <location>
        <begin position="63"/>
        <end position="110"/>
    </location>
</feature>
<evidence type="ECO:0000256" key="1">
    <source>
        <dbReference type="SAM" id="MobiDB-lite"/>
    </source>
</evidence>
<gene>
    <name evidence="3" type="ORF">GPECTOR_10g763</name>
</gene>